<evidence type="ECO:0000256" key="9">
    <source>
        <dbReference type="SAM" id="SignalP"/>
    </source>
</evidence>
<evidence type="ECO:0000256" key="8">
    <source>
        <dbReference type="SAM" id="MobiDB-lite"/>
    </source>
</evidence>
<evidence type="ECO:0000313" key="11">
    <source>
        <dbReference type="Proteomes" id="UP001239994"/>
    </source>
</evidence>
<evidence type="ECO:0000256" key="7">
    <source>
        <dbReference type="RuleBase" id="RU369112"/>
    </source>
</evidence>
<name>A0AAD8YWM8_9TELE</name>
<comment type="subcellular location">
    <subcellularLocation>
        <location evidence="7">Secreted</location>
    </subcellularLocation>
</comment>
<evidence type="ECO:0000256" key="4">
    <source>
        <dbReference type="ARBA" id="ARBA00017831"/>
    </source>
</evidence>
<gene>
    <name evidence="10" type="ORF">P4O66_017445</name>
</gene>
<keyword evidence="11" id="KW-1185">Reference proteome</keyword>
<feature type="region of interest" description="Disordered" evidence="8">
    <location>
        <begin position="443"/>
        <end position="472"/>
    </location>
</feature>
<comment type="function">
    <text evidence="1 7">Its primary function is the prevention of hypercalcemia. Upon release into the circulation, it lowers calcium transport by the gills, thereby reducing its rate of influx from the environment into the extracellular compartment. STC also stimulates phosphate reabsorption by renal proximal tubules. The consequence of this action is increased levels of plasma phosphate, which combines with excess calcium and promotes its disposal into bone and scales.</text>
</comment>
<evidence type="ECO:0000256" key="1">
    <source>
        <dbReference type="ARBA" id="ARBA00003962"/>
    </source>
</evidence>
<dbReference type="GO" id="GO:0006874">
    <property type="term" value="P:intracellular calcium ion homeostasis"/>
    <property type="evidence" value="ECO:0007669"/>
    <property type="project" value="UniProtKB-UniRule"/>
</dbReference>
<keyword evidence="5" id="KW-0372">Hormone</keyword>
<feature type="non-terminal residue" evidence="10">
    <location>
        <position position="1"/>
    </location>
</feature>
<keyword evidence="7" id="KW-0964">Secreted</keyword>
<dbReference type="PANTHER" id="PTHR11245">
    <property type="entry name" value="STANNIOCALCIN"/>
    <property type="match status" value="1"/>
</dbReference>
<sequence>REMPLRTGLLLQVVLIASAYELDLNESYSPRRARFSVNSPSSISVPQHPSVSLSVLSVSISVPQRPISVPQHPSVSISVPQHPSVSLSIHQCPSVSLSIHQCPSASYQRPSVSLSIHQCPSASYQCPSVSLSIHQHPSASYQRPSVSLSIHQCPSVSLSVLSVSLSIHQCQSASYQHPSVSLSIHQCPSVSLSIHQCPSVSLSIHQRPSASYQRPSVSLSVHQCPSASLSVPQHPISVPQHPSVSISVLSASISVPLVSLTDVARCLNSALQVGCGAFACLENSTCDTDGMHDICKSFLYSAAKFDTQGKAFVKESLKCIANGITSKVFLTVRRCSTFQRMISEVQEECYSKLNICTVAKSNPEAIAEVAQLPSHFPNRFYGKLLQSLMECDEETVDRVRESLLARLGPEIALLFQLLQNKPCPSAAVPTGTDVRGGWRWSVSPHAQKSQPNLRNRDSANLFSKKRNIADSS</sequence>
<feature type="compositionally biased region" description="Polar residues" evidence="8">
    <location>
        <begin position="444"/>
        <end position="461"/>
    </location>
</feature>
<feature type="chain" id="PRO_5042211727" description="Stanniocalcin" evidence="9">
    <location>
        <begin position="20"/>
        <end position="472"/>
    </location>
</feature>
<proteinExistence type="inferred from homology"/>
<comment type="caution">
    <text evidence="10">The sequence shown here is derived from an EMBL/GenBank/DDBJ whole genome shotgun (WGS) entry which is preliminary data.</text>
</comment>
<evidence type="ECO:0000256" key="2">
    <source>
        <dbReference type="ARBA" id="ARBA00008693"/>
    </source>
</evidence>
<dbReference type="Pfam" id="PF03298">
    <property type="entry name" value="Stanniocalcin"/>
    <property type="match status" value="1"/>
</dbReference>
<evidence type="ECO:0000256" key="5">
    <source>
        <dbReference type="ARBA" id="ARBA00022702"/>
    </source>
</evidence>
<dbReference type="AlphaFoldDB" id="A0AAD8YWM8"/>
<evidence type="ECO:0000313" key="10">
    <source>
        <dbReference type="EMBL" id="KAK1787070.1"/>
    </source>
</evidence>
<accession>A0AAD8YWM8</accession>
<comment type="subunit">
    <text evidence="3 7">Homodimer; disulfide-linked.</text>
</comment>
<dbReference type="PANTHER" id="PTHR11245:SF1">
    <property type="entry name" value="STANNIOCALCIN-1"/>
    <property type="match status" value="1"/>
</dbReference>
<dbReference type="Proteomes" id="UP001239994">
    <property type="component" value="Unassembled WGS sequence"/>
</dbReference>
<comment type="similarity">
    <text evidence="2 7">Belongs to the stanniocalcin family.</text>
</comment>
<evidence type="ECO:0000256" key="6">
    <source>
        <dbReference type="ARBA" id="ARBA00023157"/>
    </source>
</evidence>
<dbReference type="InterPro" id="IPR004978">
    <property type="entry name" value="Stanniocalcin"/>
</dbReference>
<feature type="signal peptide" evidence="9">
    <location>
        <begin position="1"/>
        <end position="19"/>
    </location>
</feature>
<dbReference type="EMBL" id="JAROKS010000024">
    <property type="protein sequence ID" value="KAK1787070.1"/>
    <property type="molecule type" value="Genomic_DNA"/>
</dbReference>
<organism evidence="10 11">
    <name type="scientific">Electrophorus voltai</name>
    <dbReference type="NCBI Taxonomy" id="2609070"/>
    <lineage>
        <taxon>Eukaryota</taxon>
        <taxon>Metazoa</taxon>
        <taxon>Chordata</taxon>
        <taxon>Craniata</taxon>
        <taxon>Vertebrata</taxon>
        <taxon>Euteleostomi</taxon>
        <taxon>Actinopterygii</taxon>
        <taxon>Neopterygii</taxon>
        <taxon>Teleostei</taxon>
        <taxon>Ostariophysi</taxon>
        <taxon>Gymnotiformes</taxon>
        <taxon>Gymnotoidei</taxon>
        <taxon>Gymnotidae</taxon>
        <taxon>Electrophorus</taxon>
    </lineage>
</organism>
<keyword evidence="6 7" id="KW-1015">Disulfide bond</keyword>
<keyword evidence="9" id="KW-0732">Signal</keyword>
<evidence type="ECO:0000256" key="3">
    <source>
        <dbReference type="ARBA" id="ARBA00011748"/>
    </source>
</evidence>
<dbReference type="GO" id="GO:0005179">
    <property type="term" value="F:hormone activity"/>
    <property type="evidence" value="ECO:0007669"/>
    <property type="project" value="UniProtKB-KW"/>
</dbReference>
<reference evidence="10" key="1">
    <citation type="submission" date="2023-03" db="EMBL/GenBank/DDBJ databases">
        <title>Electrophorus voltai genome.</title>
        <authorList>
            <person name="Bian C."/>
        </authorList>
    </citation>
    <scope>NUCLEOTIDE SEQUENCE</scope>
    <source>
        <strain evidence="10">CB-2022</strain>
        <tissue evidence="10">Muscle</tissue>
    </source>
</reference>
<dbReference type="GO" id="GO:0005615">
    <property type="term" value="C:extracellular space"/>
    <property type="evidence" value="ECO:0007669"/>
    <property type="project" value="UniProtKB-UniRule"/>
</dbReference>
<protein>
    <recommendedName>
        <fullName evidence="4 7">Stanniocalcin</fullName>
        <shortName evidence="7">STC</shortName>
    </recommendedName>
    <alternativeName>
        <fullName evidence="7">Corpuscles of Stannius protein</fullName>
    </alternativeName>
</protein>